<proteinExistence type="predicted"/>
<protein>
    <submittedName>
        <fullName evidence="1">Uncharacterized protein</fullName>
    </submittedName>
</protein>
<comment type="caution">
    <text evidence="1">The sequence shown here is derived from an EMBL/GenBank/DDBJ whole genome shotgun (WGS) entry which is preliminary data.</text>
</comment>
<organism evidence="1 2">
    <name type="scientific">Colocasia esculenta</name>
    <name type="common">Wild taro</name>
    <name type="synonym">Arum esculentum</name>
    <dbReference type="NCBI Taxonomy" id="4460"/>
    <lineage>
        <taxon>Eukaryota</taxon>
        <taxon>Viridiplantae</taxon>
        <taxon>Streptophyta</taxon>
        <taxon>Embryophyta</taxon>
        <taxon>Tracheophyta</taxon>
        <taxon>Spermatophyta</taxon>
        <taxon>Magnoliopsida</taxon>
        <taxon>Liliopsida</taxon>
        <taxon>Araceae</taxon>
        <taxon>Aroideae</taxon>
        <taxon>Colocasieae</taxon>
        <taxon>Colocasia</taxon>
    </lineage>
</organism>
<evidence type="ECO:0000313" key="2">
    <source>
        <dbReference type="Proteomes" id="UP000652761"/>
    </source>
</evidence>
<dbReference type="Proteomes" id="UP000652761">
    <property type="component" value="Unassembled WGS sequence"/>
</dbReference>
<name>A0A843XQ20_COLES</name>
<evidence type="ECO:0000313" key="1">
    <source>
        <dbReference type="EMBL" id="MQM21263.1"/>
    </source>
</evidence>
<dbReference type="AlphaFoldDB" id="A0A843XQ20"/>
<keyword evidence="2" id="KW-1185">Reference proteome</keyword>
<gene>
    <name evidence="1" type="ORF">Taro_054300</name>
</gene>
<reference evidence="1" key="1">
    <citation type="submission" date="2017-07" db="EMBL/GenBank/DDBJ databases">
        <title>Taro Niue Genome Assembly and Annotation.</title>
        <authorList>
            <person name="Atibalentja N."/>
            <person name="Keating K."/>
            <person name="Fields C.J."/>
        </authorList>
    </citation>
    <scope>NUCLEOTIDE SEQUENCE</scope>
    <source>
        <strain evidence="1">Niue_2</strain>
        <tissue evidence="1">Leaf</tissue>
    </source>
</reference>
<sequence length="64" mass="6944">MDFVDKMEGRMETPTLLGGLSDANIWDVFKKYAFRGNMGHDGTISAGKLGRGHCSKVERLAIGG</sequence>
<dbReference type="EMBL" id="NMUH01010793">
    <property type="protein sequence ID" value="MQM21263.1"/>
    <property type="molecule type" value="Genomic_DNA"/>
</dbReference>
<accession>A0A843XQ20</accession>